<protein>
    <submittedName>
        <fullName evidence="1">Uncharacterized protein</fullName>
    </submittedName>
</protein>
<reference evidence="1" key="1">
    <citation type="journal article" date="2015" name="Nature">
        <title>Complex archaea that bridge the gap between prokaryotes and eukaryotes.</title>
        <authorList>
            <person name="Spang A."/>
            <person name="Saw J.H."/>
            <person name="Jorgensen S.L."/>
            <person name="Zaremba-Niedzwiedzka K."/>
            <person name="Martijn J."/>
            <person name="Lind A.E."/>
            <person name="van Eijk R."/>
            <person name="Schleper C."/>
            <person name="Guy L."/>
            <person name="Ettema T.J."/>
        </authorList>
    </citation>
    <scope>NUCLEOTIDE SEQUENCE</scope>
</reference>
<accession>A0A0F9JG76</accession>
<dbReference type="AlphaFoldDB" id="A0A0F9JG76"/>
<sequence>MTKTCTIGDLFDMEKRVMAFYDDLLRKASSIGEVENLKLRAAAYEVVMCYRTFQVELSNAAARNRGVRLRELPLLDHCLPLETAEAAMLMKMKGIFDLHVAEMEKAVTEAKAGKSNDEFLEVIKSIGLTVLPKEVG</sequence>
<proteinExistence type="predicted"/>
<gene>
    <name evidence="1" type="ORF">LCGC14_1456890</name>
</gene>
<comment type="caution">
    <text evidence="1">The sequence shown here is derived from an EMBL/GenBank/DDBJ whole genome shotgun (WGS) entry which is preliminary data.</text>
</comment>
<name>A0A0F9JG76_9ZZZZ</name>
<evidence type="ECO:0000313" key="1">
    <source>
        <dbReference type="EMBL" id="KKM68839.1"/>
    </source>
</evidence>
<organism evidence="1">
    <name type="scientific">marine sediment metagenome</name>
    <dbReference type="NCBI Taxonomy" id="412755"/>
    <lineage>
        <taxon>unclassified sequences</taxon>
        <taxon>metagenomes</taxon>
        <taxon>ecological metagenomes</taxon>
    </lineage>
</organism>
<dbReference type="EMBL" id="LAZR01010097">
    <property type="protein sequence ID" value="KKM68839.1"/>
    <property type="molecule type" value="Genomic_DNA"/>
</dbReference>